<evidence type="ECO:0000313" key="2">
    <source>
        <dbReference type="EMBL" id="TVT93572.1"/>
    </source>
</evidence>
<reference evidence="2 3" key="1">
    <citation type="submission" date="2019-07" db="EMBL/GenBank/DDBJ databases">
        <title>Draft genome sequence of Haloferax volcanii SS0101, isolated from salt farm in Samut Sakhon, Thailand.</title>
        <authorList>
            <person name="Wanthongcharoen S."/>
            <person name="Yamprayoonswat W."/>
            <person name="Ruangsuj P."/>
            <person name="Thongpramul N."/>
            <person name="Jumpathong W."/>
            <person name="Sittihan S."/>
            <person name="Kanjanavas P."/>
            <person name="Yasawong M."/>
        </authorList>
    </citation>
    <scope>NUCLEOTIDE SEQUENCE [LARGE SCALE GENOMIC DNA]</scope>
    <source>
        <strain evidence="2 3">SS0101</strain>
    </source>
</reference>
<dbReference type="AlphaFoldDB" id="A0A558G731"/>
<proteinExistence type="predicted"/>
<dbReference type="Proteomes" id="UP000320212">
    <property type="component" value="Unassembled WGS sequence"/>
</dbReference>
<feature type="region of interest" description="Disordered" evidence="1">
    <location>
        <begin position="1"/>
        <end position="31"/>
    </location>
</feature>
<dbReference type="EMBL" id="VMTR01000175">
    <property type="protein sequence ID" value="TVT93572.1"/>
    <property type="molecule type" value="Genomic_DNA"/>
</dbReference>
<comment type="caution">
    <text evidence="2">The sequence shown here is derived from an EMBL/GenBank/DDBJ whole genome shotgun (WGS) entry which is preliminary data.</text>
</comment>
<sequence length="65" mass="6968">EISQATENQAVSTEEVVSESGGAPAAAPDREWLRAPITDRLAADDVHGRRFRNVARGDGPLSIPR</sequence>
<feature type="compositionally biased region" description="Polar residues" evidence="1">
    <location>
        <begin position="1"/>
        <end position="12"/>
    </location>
</feature>
<name>A0A558G731_HALVO</name>
<protein>
    <submittedName>
        <fullName evidence="2">7,8-didemethyl-8-hydroxy-5-deazariboflavin synthase subunit CofG</fullName>
    </submittedName>
</protein>
<gene>
    <name evidence="2" type="ORF">FQA18_16545</name>
</gene>
<evidence type="ECO:0000313" key="3">
    <source>
        <dbReference type="Proteomes" id="UP000320212"/>
    </source>
</evidence>
<feature type="non-terminal residue" evidence="2">
    <location>
        <position position="1"/>
    </location>
</feature>
<accession>A0A558G731</accession>
<evidence type="ECO:0000256" key="1">
    <source>
        <dbReference type="SAM" id="MobiDB-lite"/>
    </source>
</evidence>
<organism evidence="2 3">
    <name type="scientific">Haloferax volcanii</name>
    <name type="common">Halobacterium volcanii</name>
    <dbReference type="NCBI Taxonomy" id="2246"/>
    <lineage>
        <taxon>Archaea</taxon>
        <taxon>Methanobacteriati</taxon>
        <taxon>Methanobacteriota</taxon>
        <taxon>Stenosarchaea group</taxon>
        <taxon>Halobacteria</taxon>
        <taxon>Halobacteriales</taxon>
        <taxon>Haloferacaceae</taxon>
        <taxon>Haloferax</taxon>
    </lineage>
</organism>